<feature type="compositionally biased region" description="Low complexity" evidence="1">
    <location>
        <begin position="308"/>
        <end position="318"/>
    </location>
</feature>
<name>A0A1Y2DNF4_9PEZI</name>
<feature type="region of interest" description="Disordered" evidence="1">
    <location>
        <begin position="1"/>
        <end position="174"/>
    </location>
</feature>
<protein>
    <submittedName>
        <fullName evidence="2">Uncharacterized protein</fullName>
    </submittedName>
</protein>
<feature type="compositionally biased region" description="Basic and acidic residues" evidence="1">
    <location>
        <begin position="540"/>
        <end position="550"/>
    </location>
</feature>
<feature type="compositionally biased region" description="Basic and acidic residues" evidence="1">
    <location>
        <begin position="232"/>
        <end position="248"/>
    </location>
</feature>
<dbReference type="RefSeq" id="XP_040712994.1">
    <property type="nucleotide sequence ID" value="XM_040860817.1"/>
</dbReference>
<feature type="compositionally biased region" description="Pro residues" evidence="1">
    <location>
        <begin position="137"/>
        <end position="146"/>
    </location>
</feature>
<dbReference type="Proteomes" id="UP000193689">
    <property type="component" value="Unassembled WGS sequence"/>
</dbReference>
<organism evidence="2 3">
    <name type="scientific">Pseudomassariella vexata</name>
    <dbReference type="NCBI Taxonomy" id="1141098"/>
    <lineage>
        <taxon>Eukaryota</taxon>
        <taxon>Fungi</taxon>
        <taxon>Dikarya</taxon>
        <taxon>Ascomycota</taxon>
        <taxon>Pezizomycotina</taxon>
        <taxon>Sordariomycetes</taxon>
        <taxon>Xylariomycetidae</taxon>
        <taxon>Amphisphaeriales</taxon>
        <taxon>Pseudomassariaceae</taxon>
        <taxon>Pseudomassariella</taxon>
    </lineage>
</organism>
<feature type="compositionally biased region" description="Acidic residues" evidence="1">
    <location>
        <begin position="103"/>
        <end position="114"/>
    </location>
</feature>
<feature type="compositionally biased region" description="Polar residues" evidence="1">
    <location>
        <begin position="284"/>
        <end position="307"/>
    </location>
</feature>
<feature type="compositionally biased region" description="Polar residues" evidence="1">
    <location>
        <begin position="496"/>
        <end position="510"/>
    </location>
</feature>
<evidence type="ECO:0000313" key="2">
    <source>
        <dbReference type="EMBL" id="ORY60767.1"/>
    </source>
</evidence>
<dbReference type="AlphaFoldDB" id="A0A1Y2DNF4"/>
<feature type="compositionally biased region" description="Basic and acidic residues" evidence="1">
    <location>
        <begin position="117"/>
        <end position="126"/>
    </location>
</feature>
<keyword evidence="3" id="KW-1185">Reference proteome</keyword>
<dbReference type="EMBL" id="MCFJ01000011">
    <property type="protein sequence ID" value="ORY60767.1"/>
    <property type="molecule type" value="Genomic_DNA"/>
</dbReference>
<gene>
    <name evidence="2" type="ORF">BCR38DRAFT_442438</name>
</gene>
<dbReference type="OrthoDB" id="428854at2759"/>
<feature type="compositionally biased region" description="Polar residues" evidence="1">
    <location>
        <begin position="210"/>
        <end position="225"/>
    </location>
</feature>
<proteinExistence type="predicted"/>
<feature type="compositionally biased region" description="Polar residues" evidence="1">
    <location>
        <begin position="147"/>
        <end position="159"/>
    </location>
</feature>
<feature type="compositionally biased region" description="Low complexity" evidence="1">
    <location>
        <begin position="19"/>
        <end position="38"/>
    </location>
</feature>
<reference evidence="2 3" key="1">
    <citation type="submission" date="2016-07" db="EMBL/GenBank/DDBJ databases">
        <title>Pervasive Adenine N6-methylation of Active Genes in Fungi.</title>
        <authorList>
            <consortium name="DOE Joint Genome Institute"/>
            <person name="Mondo S.J."/>
            <person name="Dannebaum R.O."/>
            <person name="Kuo R.C."/>
            <person name="Labutti K."/>
            <person name="Haridas S."/>
            <person name="Kuo A."/>
            <person name="Salamov A."/>
            <person name="Ahrendt S.R."/>
            <person name="Lipzen A."/>
            <person name="Sullivan W."/>
            <person name="Andreopoulos W.B."/>
            <person name="Clum A."/>
            <person name="Lindquist E."/>
            <person name="Daum C."/>
            <person name="Ramamoorthy G.K."/>
            <person name="Gryganskyi A."/>
            <person name="Culley D."/>
            <person name="Magnuson J.K."/>
            <person name="James T.Y."/>
            <person name="O'Malley M.A."/>
            <person name="Stajich J.E."/>
            <person name="Spatafora J.W."/>
            <person name="Visel A."/>
            <person name="Grigoriev I.V."/>
        </authorList>
    </citation>
    <scope>NUCLEOTIDE SEQUENCE [LARGE SCALE GENOMIC DNA]</scope>
    <source>
        <strain evidence="2 3">CBS 129021</strain>
    </source>
</reference>
<dbReference type="InParanoid" id="A0A1Y2DNF4"/>
<accession>A0A1Y2DNF4</accession>
<evidence type="ECO:0000313" key="3">
    <source>
        <dbReference type="Proteomes" id="UP000193689"/>
    </source>
</evidence>
<evidence type="ECO:0000256" key="1">
    <source>
        <dbReference type="SAM" id="MobiDB-lite"/>
    </source>
</evidence>
<feature type="region of interest" description="Disordered" evidence="1">
    <location>
        <begin position="192"/>
        <end position="604"/>
    </location>
</feature>
<dbReference type="STRING" id="1141098.A0A1Y2DNF4"/>
<feature type="compositionally biased region" description="Basic and acidic residues" evidence="1">
    <location>
        <begin position="582"/>
        <end position="594"/>
    </location>
</feature>
<dbReference type="GeneID" id="63777029"/>
<comment type="caution">
    <text evidence="2">The sequence shown here is derived from an EMBL/GenBank/DDBJ whole genome shotgun (WGS) entry which is preliminary data.</text>
</comment>
<feature type="compositionally biased region" description="Low complexity" evidence="1">
    <location>
        <begin position="457"/>
        <end position="470"/>
    </location>
</feature>
<sequence length="631" mass="66621">MPSTDPSFGSNNPFRRKTSNPSPASTISTSSIAANSNADGAFNAPPSTFRPPLTTFKTAASEEDGREKDTPQLAPKKIVKKVRVQSPPPSSPDDVVPVRSYVDDDDDDDNDESSSVDSRRDDDRADPFSAGDATDEPPLPRAPPNPFSKTLQDMEQKTQGPDVHAVVGAGGRGSLDVDSFRRLLLTGYSNVPALTPTIGLAGSIPAHDGASNTDASSVSRQSTFDAMQDTPRTSHEISDLEEPEERRGILPSSPLATVQSASGRKKPPPPSSRHGKLIKMDLGASNTSKSSPAISVDTTLPASLSRKSSQNQSPPSSSDVNKPLPLPPTRTLSQDEIDSPFDREAAGKLPEALSPVTNQPWPLSPPVGSTRPRSDSRSSTRTTNSVRKPAAPPPRRHGRSDSRVPSITGNTTEEDPPRSSLESNRSRSDSLRVNSSSNAGYLAAPPAPPPPRRPSHARQSSSYSSLQAASFTPITKPDASDEAGSPGPMDFAPMEHQNSSTMATVTTTNDGLAKLSPPPPPPARHSSTRRPASLRSMEATSRKVSREKEGGMAPPPPPPPRARGSSRGSIDGPATGGVARRPSAEVKRVEEEHSVPAGEAGGTELLKGIEDLEALKREVEALMGKSTNHEG</sequence>
<feature type="compositionally biased region" description="Basic residues" evidence="1">
    <location>
        <begin position="263"/>
        <end position="277"/>
    </location>
</feature>
<feature type="compositionally biased region" description="Polar residues" evidence="1">
    <location>
        <begin position="1"/>
        <end position="13"/>
    </location>
</feature>